<keyword evidence="2" id="KW-1185">Reference proteome</keyword>
<dbReference type="EMBL" id="CP136964">
    <property type="protein sequence ID" value="WOS95925.1"/>
    <property type="molecule type" value="Genomic_DNA"/>
</dbReference>
<dbReference type="AlphaFoldDB" id="A0AAF0YI80"/>
<dbReference type="Proteomes" id="UP000243626">
    <property type="component" value="Chromosome"/>
</dbReference>
<reference evidence="2" key="1">
    <citation type="submission" date="2017-09" db="EMBL/GenBank/DDBJ databases">
        <title>Bacterial strain isolated from the female urinary microbiota.</title>
        <authorList>
            <person name="Thomas-White K."/>
            <person name="Kumar N."/>
            <person name="Forster S."/>
            <person name="Putonti C."/>
            <person name="Lawley T."/>
            <person name="Wolfe A.J."/>
        </authorList>
    </citation>
    <scope>NUCLEOTIDE SEQUENCE [LARGE SCALE GENOMIC DNA]</scope>
    <source>
        <strain evidence="2">UMB0959</strain>
    </source>
</reference>
<evidence type="ECO:0000313" key="2">
    <source>
        <dbReference type="Proteomes" id="UP000243626"/>
    </source>
</evidence>
<gene>
    <name evidence="1" type="ORF">CJ229_007505</name>
</gene>
<proteinExistence type="predicted"/>
<name>A0AAF0YI80_9STAP</name>
<dbReference type="RefSeq" id="WP_102167779.1">
    <property type="nucleotide sequence ID" value="NZ_CP136964.1"/>
</dbReference>
<protein>
    <submittedName>
        <fullName evidence="1">Uncharacterized protein</fullName>
    </submittedName>
</protein>
<evidence type="ECO:0000313" key="1">
    <source>
        <dbReference type="EMBL" id="WOS95925.1"/>
    </source>
</evidence>
<organism evidence="1 2">
    <name type="scientific">Nosocomiicoccus massiliensis</name>
    <dbReference type="NCBI Taxonomy" id="1232430"/>
    <lineage>
        <taxon>Bacteria</taxon>
        <taxon>Bacillati</taxon>
        <taxon>Bacillota</taxon>
        <taxon>Bacilli</taxon>
        <taxon>Bacillales</taxon>
        <taxon>Staphylococcaceae</taxon>
        <taxon>Nosocomiicoccus</taxon>
    </lineage>
</organism>
<dbReference type="KEGG" id="nmy:CJ229_007505"/>
<sequence>MALDKATRVQHLFIDYPNIGEVIRPLSLKFAVDDTVTVEDVAVKNNLDVEAVVNDLKDFVEDEHVTNYVNHTKQDLTKTVHDRYIEDLKDELPVLHEYVKKVSKKKLKDENVHHAYDKVKQVLNDYSELLEDTVHPLVVSDKHAEVYNVEVESKEKEIVKGFEKLRDVSNDYNSEPLDADVEFVYDRLERLEQVAVEMIALEQLIRRK</sequence>
<accession>A0AAF0YI80</accession>
<reference evidence="1 2" key="2">
    <citation type="submission" date="2023-10" db="EMBL/GenBank/DDBJ databases">
        <authorList>
            <person name="Choi B."/>
        </authorList>
    </citation>
    <scope>NUCLEOTIDE SEQUENCE [LARGE SCALE GENOMIC DNA]</scope>
    <source>
        <strain evidence="1 2">UMB0959</strain>
    </source>
</reference>